<proteinExistence type="predicted"/>
<feature type="region of interest" description="Disordered" evidence="1">
    <location>
        <begin position="1"/>
        <end position="97"/>
    </location>
</feature>
<dbReference type="PANTHER" id="PTHR47219">
    <property type="entry name" value="RAB GTPASE-ACTIVATING PROTEIN 1-LIKE"/>
    <property type="match status" value="1"/>
</dbReference>
<dbReference type="Proteomes" id="UP000192257">
    <property type="component" value="Unassembled WGS sequence"/>
</dbReference>
<dbReference type="RefSeq" id="XP_028879673.1">
    <property type="nucleotide sequence ID" value="XM_029029117.1"/>
</dbReference>
<dbReference type="Gene3D" id="1.10.8.270">
    <property type="entry name" value="putative rabgap domain of human tbc1 domain family member 14 like domains"/>
    <property type="match status" value="1"/>
</dbReference>
<feature type="compositionally biased region" description="Low complexity" evidence="1">
    <location>
        <begin position="37"/>
        <end position="55"/>
    </location>
</feature>
<name>A0A1X0NLQ9_9TRYP</name>
<dbReference type="EMBL" id="NBCO01000034">
    <property type="protein sequence ID" value="ORC85607.1"/>
    <property type="molecule type" value="Genomic_DNA"/>
</dbReference>
<dbReference type="GeneID" id="39988897"/>
<keyword evidence="4" id="KW-1185">Reference proteome</keyword>
<dbReference type="InterPro" id="IPR035969">
    <property type="entry name" value="Rab-GAP_TBC_sf"/>
</dbReference>
<dbReference type="PROSITE" id="PS50086">
    <property type="entry name" value="TBC_RABGAP"/>
    <property type="match status" value="1"/>
</dbReference>
<dbReference type="InterPro" id="IPR050302">
    <property type="entry name" value="Rab_GAP_TBC_domain"/>
</dbReference>
<gene>
    <name evidence="3" type="ORF">TM35_000342190</name>
</gene>
<dbReference type="InterPro" id="IPR000195">
    <property type="entry name" value="Rab-GAP-TBC_dom"/>
</dbReference>
<dbReference type="VEuPathDB" id="TriTrypDB:TM35_000342190"/>
<dbReference type="GO" id="GO:0031267">
    <property type="term" value="F:small GTPase binding"/>
    <property type="evidence" value="ECO:0007669"/>
    <property type="project" value="TreeGrafter"/>
</dbReference>
<dbReference type="OrthoDB" id="294251at2759"/>
<evidence type="ECO:0000313" key="4">
    <source>
        <dbReference type="Proteomes" id="UP000192257"/>
    </source>
</evidence>
<sequence length="426" mass="49681">MLEESSVFGHNDMMECDDEPVEEPSVPYEKAKVTAESSLLASSSSAQQQQLQQQSGYTSRLSGAHTFYPRDIETRERNDNGDGGSRTSSKQDAEEEREFVDEFGFVVDEEEKNRELLYVKNIDGRKIVRREVKWANMASDWDNVNTKRHDKLKERCRKGIPARLRGIAWQLLLGSRRQMLDPANIGTYECLRTKELADTELCSVISRDLSRTFPKHILFREEGGVGQTFLRNVLHAYASVDPEVGYVQGMGFVVGALSTQMGEEETFWALHALMYSDRYKLRELYRPGFPMLQQFFYQLKQLMARLLPKLYQHFENIGVDPSFYASQWFLTLFVYHFQFRALLRIWDIFMSEGWKIIFRVSIALMKWEEKRLLELQLEEVLPALKNLHEGKNPDEIVRRAQSIKFKTAELNAYAEEYWRAQNACKN</sequence>
<dbReference type="FunFam" id="1.10.8.270:FF:000016">
    <property type="entry name" value="TBC1 domain family member 2A"/>
    <property type="match status" value="1"/>
</dbReference>
<feature type="domain" description="Rab-GAP TBC" evidence="2">
    <location>
        <begin position="159"/>
        <end position="353"/>
    </location>
</feature>
<dbReference type="SUPFAM" id="SSF47923">
    <property type="entry name" value="Ypt/Rab-GAP domain of gyp1p"/>
    <property type="match status" value="2"/>
</dbReference>
<dbReference type="SMART" id="SM00164">
    <property type="entry name" value="TBC"/>
    <property type="match status" value="1"/>
</dbReference>
<dbReference type="Gene3D" id="1.10.472.80">
    <property type="entry name" value="Ypt/Rab-GAP domain of gyp1p, domain 3"/>
    <property type="match status" value="1"/>
</dbReference>
<dbReference type="AlphaFoldDB" id="A0A1X0NLQ9"/>
<dbReference type="PANTHER" id="PTHR47219:SF9">
    <property type="entry name" value="GTPASE ACTIVATING PROTEIN AND CENTROSOME-ASSOCIATED, ISOFORM B"/>
    <property type="match status" value="1"/>
</dbReference>
<accession>A0A1X0NLQ9</accession>
<protein>
    <submittedName>
        <fullName evidence="3">Rab-like GTPase activating protein</fullName>
    </submittedName>
</protein>
<evidence type="ECO:0000259" key="2">
    <source>
        <dbReference type="PROSITE" id="PS50086"/>
    </source>
</evidence>
<reference evidence="3 4" key="1">
    <citation type="submission" date="2017-03" db="EMBL/GenBank/DDBJ databases">
        <title>An alternative strategy for trypanosome survival in the mammalian bloodstream revealed through genome and transcriptome analysis of the ubiquitous bovine parasite Trypanosoma (Megatrypanum) theileri.</title>
        <authorList>
            <person name="Kelly S."/>
            <person name="Ivens A."/>
            <person name="Mott A."/>
            <person name="O'Neill E."/>
            <person name="Emms D."/>
            <person name="Macleod O."/>
            <person name="Voorheis P."/>
            <person name="Matthews J."/>
            <person name="Matthews K."/>
            <person name="Carrington M."/>
        </authorList>
    </citation>
    <scope>NUCLEOTIDE SEQUENCE [LARGE SCALE GENOMIC DNA]</scope>
    <source>
        <strain evidence="3">Edinburgh</strain>
    </source>
</reference>
<dbReference type="GO" id="GO:0005096">
    <property type="term" value="F:GTPase activator activity"/>
    <property type="evidence" value="ECO:0007669"/>
    <property type="project" value="TreeGrafter"/>
</dbReference>
<feature type="compositionally biased region" description="Basic and acidic residues" evidence="1">
    <location>
        <begin position="68"/>
        <end position="80"/>
    </location>
</feature>
<dbReference type="STRING" id="67003.A0A1X0NLQ9"/>
<evidence type="ECO:0000256" key="1">
    <source>
        <dbReference type="SAM" id="MobiDB-lite"/>
    </source>
</evidence>
<dbReference type="Pfam" id="PF00566">
    <property type="entry name" value="RabGAP-TBC"/>
    <property type="match status" value="1"/>
</dbReference>
<dbReference type="FunFam" id="1.10.10.750:FF:000001">
    <property type="entry name" value="TBC1 domain family member 10A"/>
    <property type="match status" value="1"/>
</dbReference>
<evidence type="ECO:0000313" key="3">
    <source>
        <dbReference type="EMBL" id="ORC85607.1"/>
    </source>
</evidence>
<organism evidence="3 4">
    <name type="scientific">Trypanosoma theileri</name>
    <dbReference type="NCBI Taxonomy" id="67003"/>
    <lineage>
        <taxon>Eukaryota</taxon>
        <taxon>Discoba</taxon>
        <taxon>Euglenozoa</taxon>
        <taxon>Kinetoplastea</taxon>
        <taxon>Metakinetoplastina</taxon>
        <taxon>Trypanosomatida</taxon>
        <taxon>Trypanosomatidae</taxon>
        <taxon>Trypanosoma</taxon>
    </lineage>
</organism>
<dbReference type="FunFam" id="1.10.472.80:FF:000027">
    <property type="entry name" value="GTPase activating protein (Evi5)"/>
    <property type="match status" value="1"/>
</dbReference>
<dbReference type="Gene3D" id="1.10.10.750">
    <property type="entry name" value="Ypt/Rab-GAP domain of gyp1p, domain 1"/>
    <property type="match status" value="1"/>
</dbReference>
<comment type="caution">
    <text evidence="3">The sequence shown here is derived from an EMBL/GenBank/DDBJ whole genome shotgun (WGS) entry which is preliminary data.</text>
</comment>